<sequence length="364" mass="37913">MTIPFLDLAAAAAEERAELDAIWARFLESGRYILGPEVEAFEAAFARYCGAAEGVGTGNGLDALAIALEAAGVGPGDEVLVPAHTFIATWLAVRMVGATPVPAEPEAGGYNAGAEDFAAALTERTRAIVPVHLYGEVAPMAGILQLAEAHGLTVIEDAAQAHGAERDGGRAGSFGRAAAFSFYPAKNLGALGDGGALVTSDAGLAAQARRLRNYGSERKYEHDEAGRNSRLDPLQAMILSMRLARLDAANSARRAIAARYREGLAGIDGLALPEGAGAPVWHLYVVRAAERDRLAAHLEGEGVQTQIHYPRPVYRFPPFAGAGPAAGSPADRLCGEILSLPIGPHQSEAQTEAVIAAVRGFYGG</sequence>
<dbReference type="GO" id="GO:0030170">
    <property type="term" value="F:pyridoxal phosphate binding"/>
    <property type="evidence" value="ECO:0007669"/>
    <property type="project" value="TreeGrafter"/>
</dbReference>
<keyword evidence="1 4" id="KW-0663">Pyridoxal phosphate</keyword>
<dbReference type="InterPro" id="IPR015421">
    <property type="entry name" value="PyrdxlP-dep_Trfase_major"/>
</dbReference>
<evidence type="ECO:0000256" key="3">
    <source>
        <dbReference type="PIRSR" id="PIRSR000390-1"/>
    </source>
</evidence>
<evidence type="ECO:0000256" key="2">
    <source>
        <dbReference type="ARBA" id="ARBA00037999"/>
    </source>
</evidence>
<keyword evidence="7" id="KW-1185">Reference proteome</keyword>
<keyword evidence="6" id="KW-0808">Transferase</keyword>
<dbReference type="Pfam" id="PF01041">
    <property type="entry name" value="DegT_DnrJ_EryC1"/>
    <property type="match status" value="1"/>
</dbReference>
<name>A0A6B2JM20_9RHOB</name>
<evidence type="ECO:0000313" key="7">
    <source>
        <dbReference type="Proteomes" id="UP000474757"/>
    </source>
</evidence>
<evidence type="ECO:0000256" key="5">
    <source>
        <dbReference type="RuleBase" id="RU004508"/>
    </source>
</evidence>
<keyword evidence="6" id="KW-0032">Aminotransferase</keyword>
<evidence type="ECO:0000256" key="1">
    <source>
        <dbReference type="ARBA" id="ARBA00022898"/>
    </source>
</evidence>
<proteinExistence type="inferred from homology"/>
<dbReference type="PANTHER" id="PTHR30244">
    <property type="entry name" value="TRANSAMINASE"/>
    <property type="match status" value="1"/>
</dbReference>
<dbReference type="Gene3D" id="3.40.640.10">
    <property type="entry name" value="Type I PLP-dependent aspartate aminotransferase-like (Major domain)"/>
    <property type="match status" value="1"/>
</dbReference>
<dbReference type="CDD" id="cd00616">
    <property type="entry name" value="AHBA_syn"/>
    <property type="match status" value="1"/>
</dbReference>
<feature type="active site" description="Proton acceptor" evidence="3">
    <location>
        <position position="186"/>
    </location>
</feature>
<dbReference type="InterPro" id="IPR000653">
    <property type="entry name" value="DegT/StrS_aminotransferase"/>
</dbReference>
<dbReference type="PIRSF" id="PIRSF000390">
    <property type="entry name" value="PLP_StrS"/>
    <property type="match status" value="1"/>
</dbReference>
<gene>
    <name evidence="6" type="ORF">GZA08_16770</name>
</gene>
<dbReference type="InterPro" id="IPR015422">
    <property type="entry name" value="PyrdxlP-dep_Trfase_small"/>
</dbReference>
<dbReference type="SUPFAM" id="SSF53383">
    <property type="entry name" value="PLP-dependent transferases"/>
    <property type="match status" value="1"/>
</dbReference>
<dbReference type="GO" id="GO:0008483">
    <property type="term" value="F:transaminase activity"/>
    <property type="evidence" value="ECO:0007669"/>
    <property type="project" value="UniProtKB-KW"/>
</dbReference>
<feature type="modified residue" description="N6-(pyridoxal phosphate)lysine" evidence="4">
    <location>
        <position position="186"/>
    </location>
</feature>
<evidence type="ECO:0000256" key="4">
    <source>
        <dbReference type="PIRSR" id="PIRSR000390-2"/>
    </source>
</evidence>
<accession>A0A6B2JM20</accession>
<dbReference type="InterPro" id="IPR015424">
    <property type="entry name" value="PyrdxlP-dep_Trfase"/>
</dbReference>
<evidence type="ECO:0000313" key="6">
    <source>
        <dbReference type="EMBL" id="NDV02623.1"/>
    </source>
</evidence>
<dbReference type="AlphaFoldDB" id="A0A6B2JM20"/>
<organism evidence="6 7">
    <name type="scientific">Pseudoroseicyclus tamaricis</name>
    <dbReference type="NCBI Taxonomy" id="2705421"/>
    <lineage>
        <taxon>Bacteria</taxon>
        <taxon>Pseudomonadati</taxon>
        <taxon>Pseudomonadota</taxon>
        <taxon>Alphaproteobacteria</taxon>
        <taxon>Rhodobacterales</taxon>
        <taxon>Paracoccaceae</taxon>
        <taxon>Pseudoroseicyclus</taxon>
    </lineage>
</organism>
<comment type="similarity">
    <text evidence="2 5">Belongs to the DegT/DnrJ/EryC1 family.</text>
</comment>
<comment type="caution">
    <text evidence="6">The sequence shown here is derived from an EMBL/GenBank/DDBJ whole genome shotgun (WGS) entry which is preliminary data.</text>
</comment>
<reference evidence="6 7" key="1">
    <citation type="submission" date="2020-02" db="EMBL/GenBank/DDBJ databases">
        <title>Pseudoroseicyclus tamarix, sp. nov., isolated from offshore sediment of a Tamarix chinensis forest.</title>
        <authorList>
            <person name="Gai Y."/>
        </authorList>
    </citation>
    <scope>NUCLEOTIDE SEQUENCE [LARGE SCALE GENOMIC DNA]</scope>
    <source>
        <strain evidence="6 7">CLL3-39</strain>
    </source>
</reference>
<dbReference type="EMBL" id="JAAGAB010000004">
    <property type="protein sequence ID" value="NDV02623.1"/>
    <property type="molecule type" value="Genomic_DNA"/>
</dbReference>
<dbReference type="Gene3D" id="3.90.1150.10">
    <property type="entry name" value="Aspartate Aminotransferase, domain 1"/>
    <property type="match status" value="1"/>
</dbReference>
<dbReference type="Proteomes" id="UP000474757">
    <property type="component" value="Unassembled WGS sequence"/>
</dbReference>
<dbReference type="GO" id="GO:0000271">
    <property type="term" value="P:polysaccharide biosynthetic process"/>
    <property type="evidence" value="ECO:0007669"/>
    <property type="project" value="TreeGrafter"/>
</dbReference>
<dbReference type="PANTHER" id="PTHR30244:SF36">
    <property type="entry name" value="3-OXO-GLUCOSE-6-PHOSPHATE:GLUTAMATE AMINOTRANSFERASE"/>
    <property type="match status" value="1"/>
</dbReference>
<dbReference type="RefSeq" id="WP_163895756.1">
    <property type="nucleotide sequence ID" value="NZ_JAAFYS010000004.1"/>
</dbReference>
<protein>
    <submittedName>
        <fullName evidence="6">DegT/DnrJ/EryC1/StrS family aminotransferase</fullName>
    </submittedName>
</protein>